<dbReference type="EMBL" id="LR796771">
    <property type="protein sequence ID" value="CAB4165183.1"/>
    <property type="molecule type" value="Genomic_DNA"/>
</dbReference>
<organism evidence="1">
    <name type="scientific">uncultured Caudovirales phage</name>
    <dbReference type="NCBI Taxonomy" id="2100421"/>
    <lineage>
        <taxon>Viruses</taxon>
        <taxon>Duplodnaviria</taxon>
        <taxon>Heunggongvirae</taxon>
        <taxon>Uroviricota</taxon>
        <taxon>Caudoviricetes</taxon>
        <taxon>Peduoviridae</taxon>
        <taxon>Maltschvirus</taxon>
        <taxon>Maltschvirus maltsch</taxon>
    </lineage>
</organism>
<accession>A0A6J5P1L2</accession>
<proteinExistence type="predicted"/>
<evidence type="ECO:0000313" key="1">
    <source>
        <dbReference type="EMBL" id="CAB4165183.1"/>
    </source>
</evidence>
<protein>
    <submittedName>
        <fullName evidence="1">Uncharacterized protein</fullName>
    </submittedName>
</protein>
<sequence length="113" mass="12646">MEKSKKVYCSQCAHSDTKCAADFKVIGTMNRRPYRANLCVEHHDMMLLDGATFSIHALLPGASASAVGLYAEQLWHKYEGCKAYLGGYSPISEKAYRKYIAIADRARDMGLDY</sequence>
<reference evidence="1" key="1">
    <citation type="submission" date="2020-04" db="EMBL/GenBank/DDBJ databases">
        <authorList>
            <person name="Chiriac C."/>
            <person name="Salcher M."/>
            <person name="Ghai R."/>
            <person name="Kavagutti S V."/>
        </authorList>
    </citation>
    <scope>NUCLEOTIDE SEQUENCE</scope>
</reference>
<name>A0A6J5P1L2_9CAUD</name>
<gene>
    <name evidence="1" type="ORF">UFOVP820_20</name>
</gene>